<proteinExistence type="predicted"/>
<reference evidence="1" key="1">
    <citation type="submission" date="2021-06" db="EMBL/GenBank/DDBJ databases">
        <authorList>
            <person name="Kallberg Y."/>
            <person name="Tangrot J."/>
            <person name="Rosling A."/>
        </authorList>
    </citation>
    <scope>NUCLEOTIDE SEQUENCE</scope>
    <source>
        <strain evidence="1">CL356</strain>
    </source>
</reference>
<organism evidence="1 2">
    <name type="scientific">Acaulospora colombiana</name>
    <dbReference type="NCBI Taxonomy" id="27376"/>
    <lineage>
        <taxon>Eukaryota</taxon>
        <taxon>Fungi</taxon>
        <taxon>Fungi incertae sedis</taxon>
        <taxon>Mucoromycota</taxon>
        <taxon>Glomeromycotina</taxon>
        <taxon>Glomeromycetes</taxon>
        <taxon>Diversisporales</taxon>
        <taxon>Acaulosporaceae</taxon>
        <taxon>Acaulospora</taxon>
    </lineage>
</organism>
<accession>A0ACA9QUT3</accession>
<gene>
    <name evidence="1" type="ORF">ACOLOM_LOCUS13414</name>
</gene>
<name>A0ACA9QUT3_9GLOM</name>
<dbReference type="Proteomes" id="UP000789525">
    <property type="component" value="Unassembled WGS sequence"/>
</dbReference>
<dbReference type="EMBL" id="CAJVPT010061340">
    <property type="protein sequence ID" value="CAG8765189.1"/>
    <property type="molecule type" value="Genomic_DNA"/>
</dbReference>
<feature type="non-terminal residue" evidence="1">
    <location>
        <position position="230"/>
    </location>
</feature>
<sequence length="230" mass="24771">RTRDAIAASLEFNDRIIDTLRAQCLLATWYLKMGRTLEGYNVICSMARFAVGCELNRIVSPVWKLVDGNNPSDPNSSLNVSKDLRRVTSHIGLGVGLPSLAATAAAASSSTTNGPLLDREGNVDVFQSIMSSNLTNPRKISLGFGTADPGSAMAMSSSSSYHMAAAAAAANGRRLNESSNSSMVKVNPILDAPRNSKDLGDRILLFWRIFNMDRFWSVVCGLQPALSEDE</sequence>
<evidence type="ECO:0000313" key="2">
    <source>
        <dbReference type="Proteomes" id="UP000789525"/>
    </source>
</evidence>
<evidence type="ECO:0000313" key="1">
    <source>
        <dbReference type="EMBL" id="CAG8765189.1"/>
    </source>
</evidence>
<comment type="caution">
    <text evidence="1">The sequence shown here is derived from an EMBL/GenBank/DDBJ whole genome shotgun (WGS) entry which is preliminary data.</text>
</comment>
<protein>
    <submittedName>
        <fullName evidence="1">3806_t:CDS:1</fullName>
    </submittedName>
</protein>
<feature type="non-terminal residue" evidence="1">
    <location>
        <position position="1"/>
    </location>
</feature>
<keyword evidence="2" id="KW-1185">Reference proteome</keyword>